<evidence type="ECO:0000256" key="7">
    <source>
        <dbReference type="ARBA" id="ARBA00023224"/>
    </source>
</evidence>
<dbReference type="SMART" id="SM00283">
    <property type="entry name" value="MA"/>
    <property type="match status" value="1"/>
</dbReference>
<dbReference type="Gene3D" id="3.30.450.20">
    <property type="entry name" value="PAS domain"/>
    <property type="match status" value="1"/>
</dbReference>
<dbReference type="CDD" id="cd11386">
    <property type="entry name" value="MCP_signal"/>
    <property type="match status" value="1"/>
</dbReference>
<dbReference type="SUPFAM" id="SSF58104">
    <property type="entry name" value="Methyl-accepting chemotaxis protein (MCP) signaling domain"/>
    <property type="match status" value="1"/>
</dbReference>
<dbReference type="AlphaFoldDB" id="E7N081"/>
<dbReference type="Gene3D" id="6.10.340.10">
    <property type="match status" value="1"/>
</dbReference>
<protein>
    <submittedName>
        <fullName evidence="13">Methyl-accepting chemotaxis protein signaling domain protein</fullName>
    </submittedName>
</protein>
<dbReference type="Pfam" id="PF00672">
    <property type="entry name" value="HAMP"/>
    <property type="match status" value="1"/>
</dbReference>
<dbReference type="PANTHER" id="PTHR32089">
    <property type="entry name" value="METHYL-ACCEPTING CHEMOTAXIS PROTEIN MCPB"/>
    <property type="match status" value="1"/>
</dbReference>
<keyword evidence="14" id="KW-1185">Reference proteome</keyword>
<dbReference type="EMBL" id="AECV01000001">
    <property type="protein sequence ID" value="EFW30745.1"/>
    <property type="molecule type" value="Genomic_DNA"/>
</dbReference>
<keyword evidence="2" id="KW-1003">Cell membrane</keyword>
<keyword evidence="5 10" id="KW-1133">Transmembrane helix</keyword>
<evidence type="ECO:0000256" key="1">
    <source>
        <dbReference type="ARBA" id="ARBA00004651"/>
    </source>
</evidence>
<dbReference type="GO" id="GO:0007165">
    <property type="term" value="P:signal transduction"/>
    <property type="evidence" value="ECO:0007669"/>
    <property type="project" value="UniProtKB-KW"/>
</dbReference>
<organism evidence="13 14">
    <name type="scientific">Selenomonas artemidis F0399</name>
    <dbReference type="NCBI Taxonomy" id="749551"/>
    <lineage>
        <taxon>Bacteria</taxon>
        <taxon>Bacillati</taxon>
        <taxon>Bacillota</taxon>
        <taxon>Negativicutes</taxon>
        <taxon>Selenomonadales</taxon>
        <taxon>Selenomonadaceae</taxon>
        <taxon>Selenomonas</taxon>
    </lineage>
</organism>
<evidence type="ECO:0000256" key="3">
    <source>
        <dbReference type="ARBA" id="ARBA00022500"/>
    </source>
</evidence>
<feature type="domain" description="Methyl-accepting transducer" evidence="11">
    <location>
        <begin position="389"/>
        <end position="660"/>
    </location>
</feature>
<feature type="domain" description="HAMP" evidence="12">
    <location>
        <begin position="317"/>
        <end position="370"/>
    </location>
</feature>
<comment type="similarity">
    <text evidence="8">Belongs to the methyl-accepting chemotaxis (MCP) protein family.</text>
</comment>
<evidence type="ECO:0000256" key="5">
    <source>
        <dbReference type="ARBA" id="ARBA00022989"/>
    </source>
</evidence>
<evidence type="ECO:0000256" key="6">
    <source>
        <dbReference type="ARBA" id="ARBA00023136"/>
    </source>
</evidence>
<keyword evidence="6 10" id="KW-0472">Membrane</keyword>
<dbReference type="Gene3D" id="1.10.287.950">
    <property type="entry name" value="Methyl-accepting chemotaxis protein"/>
    <property type="match status" value="1"/>
</dbReference>
<evidence type="ECO:0000313" key="14">
    <source>
        <dbReference type="Proteomes" id="UP000004633"/>
    </source>
</evidence>
<reference evidence="13 14" key="1">
    <citation type="submission" date="2010-08" db="EMBL/GenBank/DDBJ databases">
        <authorList>
            <person name="Weinstock G."/>
            <person name="Sodergren E."/>
            <person name="Clifton S."/>
            <person name="Fulton L."/>
            <person name="Fulton B."/>
            <person name="Courtney L."/>
            <person name="Fronick C."/>
            <person name="Harrison M."/>
            <person name="Strong C."/>
            <person name="Farmer C."/>
            <person name="Delahaunty K."/>
            <person name="Markovic C."/>
            <person name="Hall O."/>
            <person name="Minx P."/>
            <person name="Tomlinson C."/>
            <person name="Mitreva M."/>
            <person name="Hou S."/>
            <person name="Chen J."/>
            <person name="Wollam A."/>
            <person name="Pepin K.H."/>
            <person name="Johnson M."/>
            <person name="Bhonagiri V."/>
            <person name="Zhang X."/>
            <person name="Suruliraj S."/>
            <person name="Warren W."/>
            <person name="Chinwalla A."/>
            <person name="Mardis E.R."/>
            <person name="Wilson R.K."/>
        </authorList>
    </citation>
    <scope>NUCLEOTIDE SEQUENCE [LARGE SCALE GENOMIC DNA]</scope>
    <source>
        <strain evidence="13 14">F0399</strain>
    </source>
</reference>
<evidence type="ECO:0000256" key="4">
    <source>
        <dbReference type="ARBA" id="ARBA00022692"/>
    </source>
</evidence>
<dbReference type="Pfam" id="PF02743">
    <property type="entry name" value="dCache_1"/>
    <property type="match status" value="1"/>
</dbReference>
<feature type="transmembrane region" description="Helical" evidence="10">
    <location>
        <begin position="293"/>
        <end position="315"/>
    </location>
</feature>
<dbReference type="CDD" id="cd06225">
    <property type="entry name" value="HAMP"/>
    <property type="match status" value="1"/>
</dbReference>
<dbReference type="CDD" id="cd18773">
    <property type="entry name" value="PDC1_HK_sensor"/>
    <property type="match status" value="1"/>
</dbReference>
<name>E7N081_9FIRM</name>
<dbReference type="InterPro" id="IPR004089">
    <property type="entry name" value="MCPsignal_dom"/>
</dbReference>
<gene>
    <name evidence="13" type="ORF">HMPREF9555_00375</name>
</gene>
<evidence type="ECO:0000259" key="11">
    <source>
        <dbReference type="PROSITE" id="PS50111"/>
    </source>
</evidence>
<evidence type="ECO:0000256" key="2">
    <source>
        <dbReference type="ARBA" id="ARBA00022475"/>
    </source>
</evidence>
<dbReference type="Proteomes" id="UP000004633">
    <property type="component" value="Unassembled WGS sequence"/>
</dbReference>
<dbReference type="PROSITE" id="PS50885">
    <property type="entry name" value="HAMP"/>
    <property type="match status" value="1"/>
</dbReference>
<keyword evidence="7 9" id="KW-0807">Transducer</keyword>
<evidence type="ECO:0000259" key="12">
    <source>
        <dbReference type="PROSITE" id="PS50885"/>
    </source>
</evidence>
<evidence type="ECO:0000256" key="8">
    <source>
        <dbReference type="ARBA" id="ARBA00029447"/>
    </source>
</evidence>
<sequence length="675" mass="72093">MFKEDGILQFKSIRTKFLAFVLPVVLIGFLVFFGVSYKTASDMLDANAETIGVGIGKQAGLDVRRVFESNKAHLEEIASDDAFLHGDDAAKIAKMKQVKQNAQVFSVISYLDMTGKGFSVEGEQIERSGRDYFKKVMQTQQTVISEPLISGSTGKVATVIAVPVKANGTVIGVVTGTVKLSNFNDDLKNLFVHRTGHMMIADESGIVIIDPTDESQVGKLDLSKEIPDKPNGAPLVAGFKNVLDKNDSTVVHYVDGSGEDLTAMLVPVQLDGRRWVVIGEVATSEVREEANSLLGILAGLTLVMLLLVSGIVFMMTNSFAVNIKKVVHACDLLNDGDLRDRPKTITSEDELGQLSDGFIKMRKTLHGLISSVQSHALELSKSAEAVSHASQQSADASAQVADTITEIAAGAEKQHESAVSVTNAATAISAHTATMSERAEEVATVTNNTIERVREGRHSIDKVVSYMQQIKTGSETVDAAITALGKSSEEISHSVDVIAGIAEQTNLLALNAAIEAARAGEHGRGFAVVAEEVRKLAEESGEFSKKISQTMQSVQADMERAIEAGRRGGEYVSNGLTSVQTADEVFQSISAAIQQLDAGVKGITDGIRQMDSETQTVREQIVSVQEVSMSNASGVQSVSGAAQEQSASMEEISAETRTLSNLADQLAGETKVFKL</sequence>
<keyword evidence="4 10" id="KW-0812">Transmembrane</keyword>
<dbReference type="HOGENOM" id="CLU_000445_107_19_9"/>
<evidence type="ECO:0000256" key="10">
    <source>
        <dbReference type="SAM" id="Phobius"/>
    </source>
</evidence>
<dbReference type="GO" id="GO:0006935">
    <property type="term" value="P:chemotaxis"/>
    <property type="evidence" value="ECO:0007669"/>
    <property type="project" value="UniProtKB-KW"/>
</dbReference>
<accession>E7N081</accession>
<dbReference type="STRING" id="749551.HMPREF9555_00375"/>
<comment type="subcellular location">
    <subcellularLocation>
        <location evidence="1">Cell membrane</location>
        <topology evidence="1">Multi-pass membrane protein</topology>
    </subcellularLocation>
</comment>
<dbReference type="InterPro" id="IPR003660">
    <property type="entry name" value="HAMP_dom"/>
</dbReference>
<comment type="caution">
    <text evidence="13">The sequence shown here is derived from an EMBL/GenBank/DDBJ whole genome shotgun (WGS) entry which is preliminary data.</text>
</comment>
<evidence type="ECO:0000313" key="13">
    <source>
        <dbReference type="EMBL" id="EFW30745.1"/>
    </source>
</evidence>
<feature type="transmembrane region" description="Helical" evidence="10">
    <location>
        <begin position="17"/>
        <end position="37"/>
    </location>
</feature>
<dbReference type="PROSITE" id="PS50111">
    <property type="entry name" value="CHEMOTAXIS_TRANSDUC_2"/>
    <property type="match status" value="1"/>
</dbReference>
<dbReference type="InterPro" id="IPR033479">
    <property type="entry name" value="dCache_1"/>
</dbReference>
<evidence type="ECO:0000256" key="9">
    <source>
        <dbReference type="PROSITE-ProRule" id="PRU00284"/>
    </source>
</evidence>
<dbReference type="GO" id="GO:0005886">
    <property type="term" value="C:plasma membrane"/>
    <property type="evidence" value="ECO:0007669"/>
    <property type="project" value="UniProtKB-SubCell"/>
</dbReference>
<dbReference type="PANTHER" id="PTHR32089:SF112">
    <property type="entry name" value="LYSOZYME-LIKE PROTEIN-RELATED"/>
    <property type="match status" value="1"/>
</dbReference>
<dbReference type="Pfam" id="PF00015">
    <property type="entry name" value="MCPsignal"/>
    <property type="match status" value="1"/>
</dbReference>
<proteinExistence type="inferred from homology"/>
<keyword evidence="3" id="KW-0145">Chemotaxis</keyword>